<dbReference type="AlphaFoldDB" id="L7M8R9"/>
<dbReference type="EMBL" id="GACK01004348">
    <property type="protein sequence ID" value="JAA60686.1"/>
    <property type="molecule type" value="mRNA"/>
</dbReference>
<keyword evidence="1" id="KW-0732">Signal</keyword>
<accession>L7M8R9</accession>
<protein>
    <submittedName>
        <fullName evidence="2">Putative group iv salivary lipocalin</fullName>
    </submittedName>
</protein>
<evidence type="ECO:0000256" key="1">
    <source>
        <dbReference type="SAM" id="SignalP"/>
    </source>
</evidence>
<proteinExistence type="evidence at transcript level"/>
<evidence type="ECO:0000313" key="2">
    <source>
        <dbReference type="EMBL" id="JAA60686.1"/>
    </source>
</evidence>
<sequence>MAPYTVWSFVLIAIVVPPPFATEGKGANNSGITQRKTIKPLGFLISRRIYVNLTTRYDPAIRCIEEITKKWNPKTRILSKWVAVKSSWWWRYDEVEYKAVRKGVWVTLGRSENTTYTFYNTSHYCTIVKKETNKSGGHNIDNCELWVNEKFLGEPENEESCTKNFKEYCKHNATRYNYEDCRYTGKPILV</sequence>
<feature type="chain" id="PRO_5003981905" evidence="1">
    <location>
        <begin position="22"/>
        <end position="190"/>
    </location>
</feature>
<feature type="signal peptide" evidence="1">
    <location>
        <begin position="1"/>
        <end position="21"/>
    </location>
</feature>
<reference evidence="2" key="1">
    <citation type="submission" date="2012-11" db="EMBL/GenBank/DDBJ databases">
        <authorList>
            <person name="Lucero-Rivera Y.E."/>
            <person name="Tovar-Ramirez D."/>
        </authorList>
    </citation>
    <scope>NUCLEOTIDE SEQUENCE</scope>
    <source>
        <tissue evidence="2">Salivary gland</tissue>
    </source>
</reference>
<organism evidence="2">
    <name type="scientific">Rhipicephalus pulchellus</name>
    <name type="common">Yellow backed tick</name>
    <name type="synonym">Dermacentor pulchellus</name>
    <dbReference type="NCBI Taxonomy" id="72859"/>
    <lineage>
        <taxon>Eukaryota</taxon>
        <taxon>Metazoa</taxon>
        <taxon>Ecdysozoa</taxon>
        <taxon>Arthropoda</taxon>
        <taxon>Chelicerata</taxon>
        <taxon>Arachnida</taxon>
        <taxon>Acari</taxon>
        <taxon>Parasitiformes</taxon>
        <taxon>Ixodida</taxon>
        <taxon>Ixodoidea</taxon>
        <taxon>Ixodidae</taxon>
        <taxon>Rhipicephalinae</taxon>
        <taxon>Rhipicephalus</taxon>
        <taxon>Rhipicephalus</taxon>
    </lineage>
</organism>
<reference evidence="2" key="2">
    <citation type="journal article" date="2015" name="J. Proteomics">
        <title>Sexual differences in the sialomes of the zebra tick, Rhipicephalus pulchellus.</title>
        <authorList>
            <person name="Tan A.W."/>
            <person name="Francischetti I.M."/>
            <person name="Slovak M."/>
            <person name="Kini R.M."/>
            <person name="Ribeiro J.M."/>
        </authorList>
    </citation>
    <scope>NUCLEOTIDE SEQUENCE</scope>
    <source>
        <tissue evidence="2">Salivary gland</tissue>
    </source>
</reference>
<dbReference type="Gene3D" id="2.40.128.20">
    <property type="match status" value="1"/>
</dbReference>
<dbReference type="InterPro" id="IPR012674">
    <property type="entry name" value="Calycin"/>
</dbReference>
<name>L7M8R9_RHIPC</name>